<protein>
    <recommendedName>
        <fullName evidence="3">DUF7904 domain-containing protein</fullName>
    </recommendedName>
</protein>
<feature type="compositionally biased region" description="Polar residues" evidence="1">
    <location>
        <begin position="922"/>
        <end position="932"/>
    </location>
</feature>
<evidence type="ECO:0000259" key="3">
    <source>
        <dbReference type="Pfam" id="PF25480"/>
    </source>
</evidence>
<dbReference type="PANTHER" id="PTHR34862">
    <property type="entry name" value="SPARK DOMAIN-CONTAINING PROTEIN"/>
    <property type="match status" value="1"/>
</dbReference>
<keyword evidence="5" id="KW-1185">Reference proteome</keyword>
<organism evidence="4 5">
    <name type="scientific">Rhizopogon vesiculosus</name>
    <dbReference type="NCBI Taxonomy" id="180088"/>
    <lineage>
        <taxon>Eukaryota</taxon>
        <taxon>Fungi</taxon>
        <taxon>Dikarya</taxon>
        <taxon>Basidiomycota</taxon>
        <taxon>Agaricomycotina</taxon>
        <taxon>Agaricomycetes</taxon>
        <taxon>Agaricomycetidae</taxon>
        <taxon>Boletales</taxon>
        <taxon>Suillineae</taxon>
        <taxon>Rhizopogonaceae</taxon>
        <taxon>Rhizopogon</taxon>
    </lineage>
</organism>
<feature type="region of interest" description="Disordered" evidence="1">
    <location>
        <begin position="975"/>
        <end position="1012"/>
    </location>
</feature>
<dbReference type="Gene3D" id="3.40.20.10">
    <property type="entry name" value="Severin"/>
    <property type="match status" value="2"/>
</dbReference>
<gene>
    <name evidence="4" type="ORF">AZE42_01976</name>
</gene>
<dbReference type="EMBL" id="LVVM01000537">
    <property type="protein sequence ID" value="OJA20485.1"/>
    <property type="molecule type" value="Genomic_DNA"/>
</dbReference>
<name>A0A1J8QHW2_9AGAM</name>
<dbReference type="InterPro" id="IPR007122">
    <property type="entry name" value="Villin/Gelsolin"/>
</dbReference>
<feature type="compositionally biased region" description="Polar residues" evidence="1">
    <location>
        <begin position="337"/>
        <end position="350"/>
    </location>
</feature>
<dbReference type="InterPro" id="IPR057226">
    <property type="entry name" value="DUF7904"/>
</dbReference>
<feature type="region of interest" description="Disordered" evidence="1">
    <location>
        <begin position="245"/>
        <end position="270"/>
    </location>
</feature>
<feature type="compositionally biased region" description="Basic and acidic residues" evidence="1">
    <location>
        <begin position="536"/>
        <end position="548"/>
    </location>
</feature>
<feature type="compositionally biased region" description="Low complexity" evidence="1">
    <location>
        <begin position="614"/>
        <end position="646"/>
    </location>
</feature>
<dbReference type="Proteomes" id="UP000183567">
    <property type="component" value="Unassembled WGS sequence"/>
</dbReference>
<feature type="compositionally biased region" description="Polar residues" evidence="1">
    <location>
        <begin position="789"/>
        <end position="804"/>
    </location>
</feature>
<dbReference type="OrthoDB" id="6375767at2759"/>
<dbReference type="SMART" id="SM00262">
    <property type="entry name" value="GEL"/>
    <property type="match status" value="1"/>
</dbReference>
<feature type="compositionally biased region" description="Basic and acidic residues" evidence="1">
    <location>
        <begin position="390"/>
        <end position="410"/>
    </location>
</feature>
<feature type="region of interest" description="Disordered" evidence="1">
    <location>
        <begin position="516"/>
        <end position="677"/>
    </location>
</feature>
<accession>A0A1J8QHW2</accession>
<feature type="region of interest" description="Disordered" evidence="1">
    <location>
        <begin position="439"/>
        <end position="461"/>
    </location>
</feature>
<evidence type="ECO:0000313" key="4">
    <source>
        <dbReference type="EMBL" id="OJA20485.1"/>
    </source>
</evidence>
<dbReference type="STRING" id="180088.A0A1J8QHW2"/>
<reference evidence="4 5" key="1">
    <citation type="submission" date="2016-03" db="EMBL/GenBank/DDBJ databases">
        <title>Comparative genomics of the ectomycorrhizal sister species Rhizopogon vinicolor and Rhizopogon vesiculosus (Basidiomycota: Boletales) reveals a divergence of the mating type B locus.</title>
        <authorList>
            <person name="Mujic A.B."/>
            <person name="Kuo A."/>
            <person name="Tritt A."/>
            <person name="Lipzen A."/>
            <person name="Chen C."/>
            <person name="Johnson J."/>
            <person name="Sharma A."/>
            <person name="Barry K."/>
            <person name="Grigoriev I.V."/>
            <person name="Spatafora J.W."/>
        </authorList>
    </citation>
    <scope>NUCLEOTIDE SEQUENCE [LARGE SCALE GENOMIC DNA]</scope>
    <source>
        <strain evidence="4 5">AM-OR11-056</strain>
    </source>
</reference>
<feature type="signal peptide" evidence="2">
    <location>
        <begin position="1"/>
        <end position="17"/>
    </location>
</feature>
<dbReference type="Pfam" id="PF25480">
    <property type="entry name" value="DUF7904"/>
    <property type="match status" value="1"/>
</dbReference>
<feature type="chain" id="PRO_5013199088" description="DUF7904 domain-containing protein" evidence="2">
    <location>
        <begin position="18"/>
        <end position="1806"/>
    </location>
</feature>
<feature type="compositionally biased region" description="Polar residues" evidence="1">
    <location>
        <begin position="664"/>
        <end position="677"/>
    </location>
</feature>
<feature type="region of interest" description="Disordered" evidence="1">
    <location>
        <begin position="949"/>
        <end position="968"/>
    </location>
</feature>
<dbReference type="PANTHER" id="PTHR34862:SF1">
    <property type="entry name" value="SPARK DOMAIN-CONTAINING PROTEIN"/>
    <property type="match status" value="1"/>
</dbReference>
<comment type="caution">
    <text evidence="4">The sequence shown here is derived from an EMBL/GenBank/DDBJ whole genome shotgun (WGS) entry which is preliminary data.</text>
</comment>
<evidence type="ECO:0000313" key="5">
    <source>
        <dbReference type="Proteomes" id="UP000183567"/>
    </source>
</evidence>
<feature type="compositionally biased region" description="Basic and acidic residues" evidence="1">
    <location>
        <begin position="828"/>
        <end position="839"/>
    </location>
</feature>
<evidence type="ECO:0000256" key="1">
    <source>
        <dbReference type="SAM" id="MobiDB-lite"/>
    </source>
</evidence>
<dbReference type="InterPro" id="IPR017853">
    <property type="entry name" value="GH"/>
</dbReference>
<feature type="compositionally biased region" description="Polar residues" evidence="1">
    <location>
        <begin position="561"/>
        <end position="589"/>
    </location>
</feature>
<feature type="region of interest" description="Disordered" evidence="1">
    <location>
        <begin position="211"/>
        <end position="232"/>
    </location>
</feature>
<dbReference type="InterPro" id="IPR029006">
    <property type="entry name" value="ADF-H/Gelsolin-like_dom_sf"/>
</dbReference>
<evidence type="ECO:0000256" key="2">
    <source>
        <dbReference type="SAM" id="SignalP"/>
    </source>
</evidence>
<keyword evidence="2" id="KW-0732">Signal</keyword>
<dbReference type="SUPFAM" id="SSF51445">
    <property type="entry name" value="(Trans)glycosidases"/>
    <property type="match status" value="1"/>
</dbReference>
<feature type="compositionally biased region" description="Basic residues" evidence="1">
    <location>
        <begin position="848"/>
        <end position="862"/>
    </location>
</feature>
<feature type="compositionally biased region" description="Low complexity" evidence="1">
    <location>
        <begin position="358"/>
        <end position="372"/>
    </location>
</feature>
<feature type="region of interest" description="Disordered" evidence="1">
    <location>
        <begin position="333"/>
        <end position="411"/>
    </location>
</feature>
<dbReference type="GO" id="GO:0051015">
    <property type="term" value="F:actin filament binding"/>
    <property type="evidence" value="ECO:0007669"/>
    <property type="project" value="InterPro"/>
</dbReference>
<feature type="region of interest" description="Disordered" evidence="1">
    <location>
        <begin position="732"/>
        <end position="753"/>
    </location>
</feature>
<dbReference type="SUPFAM" id="SSF55753">
    <property type="entry name" value="Actin depolymerizing proteins"/>
    <property type="match status" value="1"/>
</dbReference>
<feature type="region of interest" description="Disordered" evidence="1">
    <location>
        <begin position="1026"/>
        <end position="1055"/>
    </location>
</feature>
<proteinExistence type="predicted"/>
<feature type="region of interest" description="Disordered" evidence="1">
    <location>
        <begin position="469"/>
        <end position="488"/>
    </location>
</feature>
<feature type="region of interest" description="Disordered" evidence="1">
    <location>
        <begin position="828"/>
        <end position="934"/>
    </location>
</feature>
<sequence length="1806" mass="193987">MFFNFAVLLAGAGFAAAQSISALSSQCQSALINTAASSEAACLNPSGLISLALTSSNTSSIIPGVNTWLSGLCSQSACSNSTLQDVITNITSGCSTDLSSLGLSTINVTDLISSVEAYYPTARQIICLKDTSTSTLCVPEILTNIQSATTTLSLDNIISLAAKLVSGQSTGIPSSAICTDCTQAAFTVLSQGLPQVASIVQSTVSSECGTNFTDGQMPSDVEKSATNSSTTTTSGAIAVSFESMSTMQASTPRSSRHDLPPAPVYSTFNPTETGLAEWTSRIKAMQRQVDADDEAEQRRLEEEIVRARLARMRRSTSGMSGDFGIGMHGIDLDKLQESSPNPKATTSSTEKPPPALHSQRPAASSATSTRAPISLAAFMGGSSAAGPRLKRQEPQQDATLAHDGRKDHGSVHPVFGRGGIAMPGMVKEGALPPTVGAAATRGPAGLTPTPDLVRSRTTSTSSVARRYVEKLESQPQSQPQSLSPRPIGLGIRERRISTPAGSFSGELKVDAPRVSSFPQNYGVRAPAVPRSPLTESRPKTPISEEMRPKTPVAETRAKTPNPETVHTNTITESIYSKSFNSDPPRTKTPNYERTRAKTPIVDSIRSKSPGRVQTSSTRSNSSQPSWTPKQQPAAIPSATPISPIQQTYSPQPHRGVSPAFLRTPVTSSTKDPTPSISRLQNRGFVQSVVQASGRLEAGAGAAKSAFGSPVQVTSEMRDKGVRRASVLDRWQPAMSNAGTPSPPPQSPKSFLPNRGRVTDAWQPAEVKRHDTGRSLKSAISLPAIPKTPSGKTNTLPGNTNLGSSTTMLSYIKPTKTGDDPVVSNVDELGVKADESEARTRVPSSPSKRLSHPTKDRAKKPRKSSAPAYASPEGQASHVKGTSSPQPTPVLESIGSTNIRPLGIPPPDPISRSQSDPQPQPSLTITPPNTTGRITDRWTEQTLIGVKSIPSQTLATSKPPPTQKPQGIVGRRALPGLAATSEIVEKGEKLPPREERSVSPSPTKHGRIPSTGNRATVMDVAQALSGAQQGNDLPLNPPSPRTLPLSPQTEKRKSSFEKYSSFMMPSLKEERTPLSSPAGTLAKSSGGALLDSKLVSESPQGSLRVEATTHHTASSFPPASDVINIECAEESLPKVDVDALLKFVPSTFIADPKIHTISVEMLSINDGNAIPVPRDTHVFYDTEVLAIVHRAKSRESGLVSTKVWCWHGKKCRFGEREENKAGEIARRYGSALETVFQRREPPELVHVLGGKLAVRQGTRAHWSSENAAMHVVRLSGEHIFINEVDLNIRNLCSGYSYCVSILDQIYVWHGCGSTPKERNAARDYAQEIALKGTSVTELREGDDDVDDEMFWTVLGDSGDYAKADYWKFRNTSAPTDPRFWIVDATVEGDPIRAVTSISAETILQQSVCIIDCAFEFFVLVGKHARAKRSSISLAVRTVMEMAKKVALSKPFSPTVHVLVMPTQLPLDMQHAFRGLDESEINEGFVPDHMNILSTTEAIEHFLRDTFLQATILPEMGLAVVSVASHYPIWYLYEVTACQSASKLKSDFADMKNTFGSRYVRLYGACDTDGFYDDIVDAAWEAGLGVHALIWFGYDGSDQWMSRRDALVSSLTGNPKAKFVTRGVQFGSEPLFDNALPHSELASQVMSLKSELSGVGIPVTVSELAFGYQERGGAQDVLDAIDFINAHMLPFFSAAASTGSAAWPLVEADMSWFIKQGNGKKIYFDENGWPSATSPGVHANSDHALASVASEEEYFTLLDSHCEDLKQQGPQGGVGWFAHIYSDGQEPGYGIYNTAGQKKFPFRPRTSC</sequence>
<feature type="region of interest" description="Disordered" evidence="1">
    <location>
        <begin position="768"/>
        <end position="804"/>
    </location>
</feature>
<feature type="domain" description="DUF7904" evidence="3">
    <location>
        <begin position="1164"/>
        <end position="1254"/>
    </location>
</feature>
<feature type="compositionally biased region" description="Basic and acidic residues" evidence="1">
    <location>
        <begin position="982"/>
        <end position="996"/>
    </location>
</feature>
<feature type="compositionally biased region" description="Low complexity" evidence="1">
    <location>
        <begin position="473"/>
        <end position="486"/>
    </location>
</feature>